<dbReference type="EC" id="3.2.1.52" evidence="3"/>
<dbReference type="Proteomes" id="UP000821846">
    <property type="component" value="Unassembled WGS sequence"/>
</dbReference>
<sequence>MFTLICICAIVIGKIKFSGTEKQQPSSLVSETDNLKDSESNFVEEETERSTQKTAEEQEIILEKETTSESPQTETAESQQTDLVNQIDYALEKMTVEQKVAQLFIITPDALTGITGVSAAGDATYAALQQYPVGGLVYFENNLQSYEQISEMLHNVQQYSMEISGLPLFLAVDEEGGTVARISGQGYGIEPIEDMAAVGASGDYERAQEIGTYIGSYLSDLGFNVDFAPCADVLTNPANTVVARRSFGSDAALVAEMTDLQRKAMEQEGIIGALKHFPGHGATSEDSHQGFAYIQKTEEELVNNEWIPFKKGIEEGAKMIMVGHIVCSEITGTEDPSSLSYYMVTEILRQKMGFQGLVVTDALNMGAIANYYTSAQAAVKAVQAGVDLLLMPSDFSGAYQGVLNAVYNGEISEERLNESLYRILQVKNEMRVHGKY</sequence>
<accession>A0ABX2GYS0</accession>
<dbReference type="SUPFAM" id="SSF51445">
    <property type="entry name" value="(Trans)glycosidases"/>
    <property type="match status" value="1"/>
</dbReference>
<evidence type="ECO:0000256" key="2">
    <source>
        <dbReference type="ARBA" id="ARBA00005336"/>
    </source>
</evidence>
<dbReference type="InterPro" id="IPR036962">
    <property type="entry name" value="Glyco_hydro_3_N_sf"/>
</dbReference>
<keyword evidence="9" id="KW-1185">Reference proteome</keyword>
<dbReference type="InterPro" id="IPR050226">
    <property type="entry name" value="NagZ_Beta-hexosaminidase"/>
</dbReference>
<dbReference type="EMBL" id="JAAWUZ010000042">
    <property type="protein sequence ID" value="NSG30751.1"/>
    <property type="molecule type" value="Genomic_DNA"/>
</dbReference>
<dbReference type="Gene3D" id="3.20.20.300">
    <property type="entry name" value="Glycoside hydrolase, family 3, N-terminal domain"/>
    <property type="match status" value="1"/>
</dbReference>
<dbReference type="PANTHER" id="PTHR30480">
    <property type="entry name" value="BETA-HEXOSAMINIDASE-RELATED"/>
    <property type="match status" value="1"/>
</dbReference>
<name>A0ABX2GYS0_9FIRM</name>
<dbReference type="InterPro" id="IPR001764">
    <property type="entry name" value="Glyco_hydro_3_N"/>
</dbReference>
<comment type="caution">
    <text evidence="8">The sequence shown here is derived from an EMBL/GenBank/DDBJ whole genome shotgun (WGS) entry which is preliminary data.</text>
</comment>
<evidence type="ECO:0000313" key="9">
    <source>
        <dbReference type="Proteomes" id="UP000821846"/>
    </source>
</evidence>
<evidence type="ECO:0000256" key="1">
    <source>
        <dbReference type="ARBA" id="ARBA00001231"/>
    </source>
</evidence>
<dbReference type="InterPro" id="IPR017853">
    <property type="entry name" value="GH"/>
</dbReference>
<proteinExistence type="inferred from homology"/>
<evidence type="ECO:0000256" key="4">
    <source>
        <dbReference type="ARBA" id="ARBA00022801"/>
    </source>
</evidence>
<keyword evidence="4 8" id="KW-0378">Hydrolase</keyword>
<dbReference type="PROSITE" id="PS00775">
    <property type="entry name" value="GLYCOSYL_HYDROL_F3"/>
    <property type="match status" value="1"/>
</dbReference>
<reference evidence="8 9" key="1">
    <citation type="journal article" date="2020" name="Cell Host Microbe">
        <title>Functional and Genomic Variation between Human-Derived Isolates of Lachnospiraceae Reveals Inter- and Intra-Species Diversity.</title>
        <authorList>
            <person name="Sorbara M.T."/>
            <person name="Littmann E.R."/>
            <person name="Fontana E."/>
            <person name="Moody T.U."/>
            <person name="Kohout C.E."/>
            <person name="Gjonbalaj M."/>
            <person name="Eaton V."/>
            <person name="Seok R."/>
            <person name="Leiner I.M."/>
            <person name="Pamer E.G."/>
        </authorList>
    </citation>
    <scope>NUCLEOTIDE SEQUENCE [LARGE SCALE GENOMIC DNA]</scope>
    <source>
        <strain evidence="8 9">MSK.14.16</strain>
    </source>
</reference>
<evidence type="ECO:0000259" key="7">
    <source>
        <dbReference type="Pfam" id="PF00933"/>
    </source>
</evidence>
<comment type="similarity">
    <text evidence="2">Belongs to the glycosyl hydrolase 3 family.</text>
</comment>
<evidence type="ECO:0000256" key="3">
    <source>
        <dbReference type="ARBA" id="ARBA00012663"/>
    </source>
</evidence>
<organism evidence="8 9">
    <name type="scientific">Faecalicatena fissicatena</name>
    <dbReference type="NCBI Taxonomy" id="290055"/>
    <lineage>
        <taxon>Bacteria</taxon>
        <taxon>Bacillati</taxon>
        <taxon>Bacillota</taxon>
        <taxon>Clostridia</taxon>
        <taxon>Lachnospirales</taxon>
        <taxon>Lachnospiraceae</taxon>
        <taxon>Faecalicatena</taxon>
    </lineage>
</organism>
<gene>
    <name evidence="8" type="ORF">HFM93_10800</name>
</gene>
<feature type="domain" description="Glycoside hydrolase family 3 N-terminal" evidence="7">
    <location>
        <begin position="95"/>
        <end position="426"/>
    </location>
</feature>
<evidence type="ECO:0000256" key="6">
    <source>
        <dbReference type="SAM" id="MobiDB-lite"/>
    </source>
</evidence>
<dbReference type="PANTHER" id="PTHR30480:SF13">
    <property type="entry name" value="BETA-HEXOSAMINIDASE"/>
    <property type="match status" value="1"/>
</dbReference>
<keyword evidence="5" id="KW-0326">Glycosidase</keyword>
<evidence type="ECO:0000256" key="5">
    <source>
        <dbReference type="ARBA" id="ARBA00023295"/>
    </source>
</evidence>
<dbReference type="GO" id="GO:0016787">
    <property type="term" value="F:hydrolase activity"/>
    <property type="evidence" value="ECO:0007669"/>
    <property type="project" value="UniProtKB-KW"/>
</dbReference>
<comment type="catalytic activity">
    <reaction evidence="1">
        <text>Hydrolysis of terminal non-reducing N-acetyl-D-hexosamine residues in N-acetyl-beta-D-hexosaminides.</text>
        <dbReference type="EC" id="3.2.1.52"/>
    </reaction>
</comment>
<feature type="region of interest" description="Disordered" evidence="6">
    <location>
        <begin position="28"/>
        <end position="55"/>
    </location>
</feature>
<dbReference type="Pfam" id="PF00933">
    <property type="entry name" value="Glyco_hydro_3"/>
    <property type="match status" value="1"/>
</dbReference>
<protein>
    <recommendedName>
        <fullName evidence="3">beta-N-acetylhexosaminidase</fullName>
        <ecNumber evidence="3">3.2.1.52</ecNumber>
    </recommendedName>
</protein>
<evidence type="ECO:0000313" key="8">
    <source>
        <dbReference type="EMBL" id="NSG30751.1"/>
    </source>
</evidence>
<dbReference type="InterPro" id="IPR019800">
    <property type="entry name" value="Glyco_hydro_3_AS"/>
</dbReference>